<keyword evidence="7 10" id="KW-0784">Thiamine biosynthesis</keyword>
<feature type="binding site" evidence="10">
    <location>
        <position position="79"/>
    </location>
    <ligand>
        <name>thiamine diphosphate</name>
        <dbReference type="ChEBI" id="CHEBI:58937"/>
    </ligand>
</feature>
<dbReference type="RefSeq" id="WP_246145706.1">
    <property type="nucleotide sequence ID" value="NZ_BKAG01000013.1"/>
</dbReference>
<dbReference type="CDD" id="cd02007">
    <property type="entry name" value="TPP_DXS"/>
    <property type="match status" value="1"/>
</dbReference>
<dbReference type="PROSITE" id="PS00802">
    <property type="entry name" value="TRANSKETOLASE_2"/>
    <property type="match status" value="1"/>
</dbReference>
<feature type="binding site" evidence="10">
    <location>
        <position position="151"/>
    </location>
    <ligand>
        <name>Mg(2+)</name>
        <dbReference type="ChEBI" id="CHEBI:18420"/>
    </ligand>
</feature>
<dbReference type="FunFam" id="3.40.50.920:FF:000002">
    <property type="entry name" value="1-deoxy-D-xylulose-5-phosphate synthase"/>
    <property type="match status" value="1"/>
</dbReference>
<evidence type="ECO:0000256" key="5">
    <source>
        <dbReference type="ARBA" id="ARBA00022723"/>
    </source>
</evidence>
<gene>
    <name evidence="12" type="primary">dxs1</name>
    <name evidence="10" type="synonym">dxs</name>
    <name evidence="12" type="ORF">BGE01nite_22910</name>
</gene>
<organism evidence="12 13">
    <name type="scientific">Brevifollis gellanilyticus</name>
    <dbReference type="NCBI Taxonomy" id="748831"/>
    <lineage>
        <taxon>Bacteria</taxon>
        <taxon>Pseudomonadati</taxon>
        <taxon>Verrucomicrobiota</taxon>
        <taxon>Verrucomicrobiia</taxon>
        <taxon>Verrucomicrobiales</taxon>
        <taxon>Verrucomicrobiaceae</taxon>
    </lineage>
</organism>
<keyword evidence="13" id="KW-1185">Reference proteome</keyword>
<dbReference type="CDD" id="cd07033">
    <property type="entry name" value="TPP_PYR_DXS_TK_like"/>
    <property type="match status" value="1"/>
</dbReference>
<dbReference type="NCBIfam" id="NF003933">
    <property type="entry name" value="PRK05444.2-2"/>
    <property type="match status" value="1"/>
</dbReference>
<evidence type="ECO:0000313" key="13">
    <source>
        <dbReference type="Proteomes" id="UP000321577"/>
    </source>
</evidence>
<dbReference type="SUPFAM" id="SSF52518">
    <property type="entry name" value="Thiamin diphosphate-binding fold (THDP-binding)"/>
    <property type="match status" value="2"/>
</dbReference>
<reference evidence="12 13" key="1">
    <citation type="submission" date="2019-07" db="EMBL/GenBank/DDBJ databases">
        <title>Whole genome shotgun sequence of Brevifollis gellanilyticus NBRC 108608.</title>
        <authorList>
            <person name="Hosoyama A."/>
            <person name="Uohara A."/>
            <person name="Ohji S."/>
            <person name="Ichikawa N."/>
        </authorList>
    </citation>
    <scope>NUCLEOTIDE SEQUENCE [LARGE SCALE GENOMIC DNA]</scope>
    <source>
        <strain evidence="12 13">NBRC 108608</strain>
    </source>
</reference>
<comment type="function">
    <text evidence="10">Catalyzes the acyloin condensation reaction between C atoms 2 and 3 of pyruvate and glyceraldehyde 3-phosphate to yield 1-deoxy-D-xylulose-5-phosphate (DXP).</text>
</comment>
<evidence type="ECO:0000256" key="2">
    <source>
        <dbReference type="ARBA" id="ARBA00011081"/>
    </source>
</evidence>
<dbReference type="AlphaFoldDB" id="A0A512M8D6"/>
<dbReference type="InterPro" id="IPR029061">
    <property type="entry name" value="THDP-binding"/>
</dbReference>
<dbReference type="UniPathway" id="UPA00064">
    <property type="reaction ID" value="UER00091"/>
</dbReference>
<feature type="domain" description="Transketolase-like pyrimidine-binding" evidence="11">
    <location>
        <begin position="326"/>
        <end position="491"/>
    </location>
</feature>
<dbReference type="GO" id="GO:0009228">
    <property type="term" value="P:thiamine biosynthetic process"/>
    <property type="evidence" value="ECO:0007669"/>
    <property type="project" value="UniProtKB-UniRule"/>
</dbReference>
<feature type="binding site" evidence="10">
    <location>
        <begin position="120"/>
        <end position="122"/>
    </location>
    <ligand>
        <name>thiamine diphosphate</name>
        <dbReference type="ChEBI" id="CHEBI:58937"/>
    </ligand>
</feature>
<feature type="binding site" evidence="10">
    <location>
        <position position="180"/>
    </location>
    <ligand>
        <name>thiamine diphosphate</name>
        <dbReference type="ChEBI" id="CHEBI:58937"/>
    </ligand>
</feature>
<dbReference type="GO" id="GO:0000287">
    <property type="term" value="F:magnesium ion binding"/>
    <property type="evidence" value="ECO:0007669"/>
    <property type="project" value="UniProtKB-UniRule"/>
</dbReference>
<dbReference type="EMBL" id="BKAG01000013">
    <property type="protein sequence ID" value="GEP43000.1"/>
    <property type="molecule type" value="Genomic_DNA"/>
</dbReference>
<comment type="catalytic activity">
    <reaction evidence="10">
        <text>D-glyceraldehyde 3-phosphate + pyruvate + H(+) = 1-deoxy-D-xylulose 5-phosphate + CO2</text>
        <dbReference type="Rhea" id="RHEA:12605"/>
        <dbReference type="ChEBI" id="CHEBI:15361"/>
        <dbReference type="ChEBI" id="CHEBI:15378"/>
        <dbReference type="ChEBI" id="CHEBI:16526"/>
        <dbReference type="ChEBI" id="CHEBI:57792"/>
        <dbReference type="ChEBI" id="CHEBI:59776"/>
        <dbReference type="EC" id="2.2.1.7"/>
    </reaction>
</comment>
<comment type="pathway">
    <text evidence="1 10">Metabolic intermediate biosynthesis; 1-deoxy-D-xylulose 5-phosphate biosynthesis; 1-deoxy-D-xylulose 5-phosphate from D-glyceraldehyde 3-phosphate and pyruvate: step 1/1.</text>
</comment>
<feature type="binding site" evidence="10">
    <location>
        <begin position="152"/>
        <end position="153"/>
    </location>
    <ligand>
        <name>thiamine diphosphate</name>
        <dbReference type="ChEBI" id="CHEBI:58937"/>
    </ligand>
</feature>
<comment type="cofactor">
    <cofactor evidence="10">
        <name>thiamine diphosphate</name>
        <dbReference type="ChEBI" id="CHEBI:58937"/>
    </cofactor>
    <text evidence="10">Binds 1 thiamine pyrophosphate per subunit.</text>
</comment>
<evidence type="ECO:0000256" key="10">
    <source>
        <dbReference type="HAMAP-Rule" id="MF_00315"/>
    </source>
</evidence>
<evidence type="ECO:0000256" key="6">
    <source>
        <dbReference type="ARBA" id="ARBA00022842"/>
    </source>
</evidence>
<sequence>MTPTNVDTSQPPISCPADLKALPLEKLPELAEQIRQTLIATLAETGGHLGPNLGVVELTLAMHRVFDTPKDKFVFDVAHQGYVHKMITGRWDKIHTIRQFHGLNGFLLRSESEHDCYGAGHAGTSVGAALGMATGRDLKGSDDHVICVAGDAAFTCGPVFEALNNVAAHTKRLIIVLNDNEWSIDKNVGAIAGYFNAIATNPGFANLHEKAAKFVEFMLGGGVRKLAERVEKTAKGLLLPQSEGAHNRSTMFDEFGIRYYGPIDGHNLPLLIQTFDFLKNQNEPVILHVLTEKGRGYKPALEDPLKFHGLGKYNVETGEVAASDKPTYSQIYGRSVTDFAKEDKSIVAITGAMPGGTGLIVFKKEIPERYFDVGIAEEHAALFACGLAVQGLRPFLTIYSTFMQRAIDMIIHDMAIQNLPVRLCMDRGGLSGDDGPTHHGLFDISYLRGIPGLVHMQPKDEDEFVDMLWTMANYDKGPIAIRYPRGNGPGVTPKQKPQLLEIGKGELIADGSDVALIGLGEMVPIAQQAKKVLEEKGLSVALINPRWIKPLDGALIDSIAKKVKVVCTLEDHVLMNGFGCGVIEHLNDAGVKTPVVRIGWPDEFVEHGSVGGLRKKHGLTVENTVEKVLAKLG</sequence>
<keyword evidence="9 10" id="KW-0414">Isoprene biosynthesis</keyword>
<dbReference type="EC" id="2.2.1.7" evidence="10"/>
<feature type="binding site" evidence="10">
    <location>
        <position position="180"/>
    </location>
    <ligand>
        <name>Mg(2+)</name>
        <dbReference type="ChEBI" id="CHEBI:18420"/>
    </ligand>
</feature>
<dbReference type="Gene3D" id="3.40.50.920">
    <property type="match status" value="1"/>
</dbReference>
<proteinExistence type="inferred from homology"/>
<dbReference type="Gene3D" id="3.40.50.970">
    <property type="match status" value="2"/>
</dbReference>
<keyword evidence="8 10" id="KW-0786">Thiamine pyrophosphate</keyword>
<dbReference type="InterPro" id="IPR033248">
    <property type="entry name" value="Transketolase_C"/>
</dbReference>
<comment type="subunit">
    <text evidence="3 10">Homodimer.</text>
</comment>
<dbReference type="SMART" id="SM00861">
    <property type="entry name" value="Transket_pyr"/>
    <property type="match status" value="1"/>
</dbReference>
<dbReference type="Pfam" id="PF02780">
    <property type="entry name" value="Transketolase_C"/>
    <property type="match status" value="1"/>
</dbReference>
<evidence type="ECO:0000256" key="9">
    <source>
        <dbReference type="ARBA" id="ARBA00023229"/>
    </source>
</evidence>
<dbReference type="GO" id="GO:0005829">
    <property type="term" value="C:cytosol"/>
    <property type="evidence" value="ECO:0007669"/>
    <property type="project" value="TreeGrafter"/>
</dbReference>
<comment type="similarity">
    <text evidence="2 10">Belongs to the transketolase family. DXPS subfamily.</text>
</comment>
<dbReference type="Pfam" id="PF02779">
    <property type="entry name" value="Transket_pyr"/>
    <property type="match status" value="1"/>
</dbReference>
<comment type="cofactor">
    <cofactor evidence="10">
        <name>Mg(2+)</name>
        <dbReference type="ChEBI" id="CHEBI:18420"/>
    </cofactor>
    <text evidence="10">Binds 1 Mg(2+) ion per subunit.</text>
</comment>
<evidence type="ECO:0000259" key="11">
    <source>
        <dbReference type="SMART" id="SM00861"/>
    </source>
</evidence>
<dbReference type="InterPro" id="IPR009014">
    <property type="entry name" value="Transketo_C/PFOR_II"/>
</dbReference>
<dbReference type="PANTHER" id="PTHR43322">
    <property type="entry name" value="1-D-DEOXYXYLULOSE 5-PHOSPHATE SYNTHASE-RELATED"/>
    <property type="match status" value="1"/>
</dbReference>
<dbReference type="InterPro" id="IPR020826">
    <property type="entry name" value="Transketolase_BS"/>
</dbReference>
<evidence type="ECO:0000256" key="4">
    <source>
        <dbReference type="ARBA" id="ARBA00022679"/>
    </source>
</evidence>
<dbReference type="PANTHER" id="PTHR43322:SF5">
    <property type="entry name" value="1-DEOXY-D-XYLULOSE-5-PHOSPHATE SYNTHASE, CHLOROPLASTIC"/>
    <property type="match status" value="1"/>
</dbReference>
<dbReference type="InterPro" id="IPR005475">
    <property type="entry name" value="Transketolase-like_Pyr-bd"/>
</dbReference>
<keyword evidence="4 10" id="KW-0808">Transferase</keyword>
<dbReference type="InterPro" id="IPR005477">
    <property type="entry name" value="Dxylulose-5-P_synthase"/>
</dbReference>
<dbReference type="Pfam" id="PF13292">
    <property type="entry name" value="DXP_synthase_N"/>
    <property type="match status" value="1"/>
</dbReference>
<feature type="binding site" evidence="10">
    <location>
        <position position="297"/>
    </location>
    <ligand>
        <name>thiamine diphosphate</name>
        <dbReference type="ChEBI" id="CHEBI:58937"/>
    </ligand>
</feature>
<comment type="caution">
    <text evidence="12">The sequence shown here is derived from an EMBL/GenBank/DDBJ whole genome shotgun (WGS) entry which is preliminary data.</text>
</comment>
<protein>
    <recommendedName>
        <fullName evidence="10">1-deoxy-D-xylulose-5-phosphate synthase</fullName>
        <ecNumber evidence="10">2.2.1.7</ecNumber>
    </recommendedName>
    <alternativeName>
        <fullName evidence="10">1-deoxyxylulose-5-phosphate synthase</fullName>
        <shortName evidence="10">DXP synthase</shortName>
        <shortName evidence="10">DXPS</shortName>
    </alternativeName>
</protein>
<evidence type="ECO:0000256" key="8">
    <source>
        <dbReference type="ARBA" id="ARBA00023052"/>
    </source>
</evidence>
<evidence type="ECO:0000256" key="3">
    <source>
        <dbReference type="ARBA" id="ARBA00011738"/>
    </source>
</evidence>
<feature type="binding site" evidence="10">
    <location>
        <position position="377"/>
    </location>
    <ligand>
        <name>thiamine diphosphate</name>
        <dbReference type="ChEBI" id="CHEBI:58937"/>
    </ligand>
</feature>
<dbReference type="GO" id="GO:0016114">
    <property type="term" value="P:terpenoid biosynthetic process"/>
    <property type="evidence" value="ECO:0007669"/>
    <property type="project" value="UniProtKB-UniRule"/>
</dbReference>
<evidence type="ECO:0000256" key="1">
    <source>
        <dbReference type="ARBA" id="ARBA00004980"/>
    </source>
</evidence>
<keyword evidence="6 10" id="KW-0460">Magnesium</keyword>
<keyword evidence="5 10" id="KW-0479">Metal-binding</keyword>
<dbReference type="Proteomes" id="UP000321577">
    <property type="component" value="Unassembled WGS sequence"/>
</dbReference>
<dbReference type="NCBIfam" id="TIGR00204">
    <property type="entry name" value="dxs"/>
    <property type="match status" value="1"/>
</dbReference>
<accession>A0A512M8D6</accession>
<dbReference type="GO" id="GO:0008661">
    <property type="term" value="F:1-deoxy-D-xylulose-5-phosphate synthase activity"/>
    <property type="evidence" value="ECO:0007669"/>
    <property type="project" value="UniProtKB-UniRule"/>
</dbReference>
<evidence type="ECO:0000256" key="7">
    <source>
        <dbReference type="ARBA" id="ARBA00022977"/>
    </source>
</evidence>
<dbReference type="HAMAP" id="MF_00315">
    <property type="entry name" value="DXP_synth"/>
    <property type="match status" value="1"/>
</dbReference>
<evidence type="ECO:0000313" key="12">
    <source>
        <dbReference type="EMBL" id="GEP43000.1"/>
    </source>
</evidence>
<dbReference type="SUPFAM" id="SSF52922">
    <property type="entry name" value="TK C-terminal domain-like"/>
    <property type="match status" value="1"/>
</dbReference>
<dbReference type="GO" id="GO:0019288">
    <property type="term" value="P:isopentenyl diphosphate biosynthetic process, methylerythritol 4-phosphate pathway"/>
    <property type="evidence" value="ECO:0007669"/>
    <property type="project" value="TreeGrafter"/>
</dbReference>
<name>A0A512M8D6_9BACT</name>
<dbReference type="GO" id="GO:0030976">
    <property type="term" value="F:thiamine pyrophosphate binding"/>
    <property type="evidence" value="ECO:0007669"/>
    <property type="project" value="UniProtKB-UniRule"/>
</dbReference>